<evidence type="ECO:0000313" key="1">
    <source>
        <dbReference type="EMBL" id="RGZ51026.1"/>
    </source>
</evidence>
<dbReference type="EMBL" id="QSEE01000002">
    <property type="protein sequence ID" value="RGZ51026.1"/>
    <property type="molecule type" value="Genomic_DNA"/>
</dbReference>
<comment type="caution">
    <text evidence="1">The sequence shown here is derived from an EMBL/GenBank/DDBJ whole genome shotgun (WGS) entry which is preliminary data.</text>
</comment>
<proteinExistence type="predicted"/>
<dbReference type="AlphaFoldDB" id="A0A413NR46"/>
<accession>A0A413NR46</accession>
<evidence type="ECO:0000313" key="2">
    <source>
        <dbReference type="Proteomes" id="UP000283684"/>
    </source>
</evidence>
<organism evidence="1 2">
    <name type="scientific">Bacteroides uniformis</name>
    <dbReference type="NCBI Taxonomy" id="820"/>
    <lineage>
        <taxon>Bacteria</taxon>
        <taxon>Pseudomonadati</taxon>
        <taxon>Bacteroidota</taxon>
        <taxon>Bacteroidia</taxon>
        <taxon>Bacteroidales</taxon>
        <taxon>Bacteroidaceae</taxon>
        <taxon>Bacteroides</taxon>
    </lineage>
</organism>
<reference evidence="1 2" key="1">
    <citation type="submission" date="2018-08" db="EMBL/GenBank/DDBJ databases">
        <title>A genome reference for cultivated species of the human gut microbiota.</title>
        <authorList>
            <person name="Zou Y."/>
            <person name="Xue W."/>
            <person name="Luo G."/>
        </authorList>
    </citation>
    <scope>NUCLEOTIDE SEQUENCE [LARGE SCALE GENOMIC DNA]</scope>
    <source>
        <strain evidence="1 2">AM50-4</strain>
    </source>
</reference>
<sequence>MDDDTRVDIATIDYSKIERHNTNSYTIYFDFTDIETDTLEESKEILFGLLDAGWIDDGGISMDNSFSITAICDQVMPSIDDEINAGYGHFPIIANLPK</sequence>
<gene>
    <name evidence="1" type="ORF">DW988_04335</name>
</gene>
<protein>
    <submittedName>
        <fullName evidence="1">Uncharacterized protein</fullName>
    </submittedName>
</protein>
<dbReference type="Proteomes" id="UP000283684">
    <property type="component" value="Unassembled WGS sequence"/>
</dbReference>
<name>A0A413NR46_BACUN</name>